<dbReference type="Gene3D" id="3.40.50.300">
    <property type="entry name" value="P-loop containing nucleotide triphosphate hydrolases"/>
    <property type="match status" value="1"/>
</dbReference>
<dbReference type="InterPro" id="IPR027417">
    <property type="entry name" value="P-loop_NTPase"/>
</dbReference>
<dbReference type="AlphaFoldDB" id="A0A6A9X0G3"/>
<evidence type="ECO:0000313" key="1">
    <source>
        <dbReference type="EMBL" id="NEM95261.1"/>
    </source>
</evidence>
<dbReference type="SUPFAM" id="SSF52540">
    <property type="entry name" value="P-loop containing nucleoside triphosphate hydrolases"/>
    <property type="match status" value="1"/>
</dbReference>
<reference evidence="1" key="1">
    <citation type="submission" date="2020-02" db="EMBL/GenBank/DDBJ databases">
        <title>Genome Announcements.</title>
        <authorList>
            <person name="Abdulabbas H.T."/>
            <person name="Bunyan I.A."/>
            <person name="Abdul-Lateef L.A."/>
        </authorList>
    </citation>
    <scope>NUCLEOTIDE SEQUENCE</scope>
    <source>
        <strain evidence="1">NAG1</strain>
    </source>
</reference>
<sequence length="929" mass="104380">MIFEIIKQRVVKELIQEVKSLSATDIELVGHNLVSLLNNQRMVHHGLNKDYRPAGYTVDSFAQNSSVITEYSVEKGYFDNNGTSEVPRYSKIEKDLAHALSHNQTPTLSKIYLISSQEEIPSFRSNFNKTSWFSSHGSVIEIFDARELAKVIYEQSVANPSSASFYKQFFPSLSHNLDNYEYYGKLPTQCDSHVNDINVIKALDEHYSSGHKVCVLSGVSGSGKSEAAISYVHHKNEDYENYIWISGDDWKENTPLAAIQRTRGGSPINIEGSFNAVKTILVIDSCERNLCENDFSALESGFRKGGVVLVTSQLHNPASGIYLPKPDLALEVAYQILRESREGASQVCAQFVTACRFSPLILSTARKIIEEQNIPKETFYDEALRVPKGMPGLDGVSIMRKILEKLEEEHFTALKKIANSGVARHDIHFLYEFIGLFSSISLQRLSFLSPTNVPDIFRVHDFVCLAVRDSIDPNVLTSAIDTYVGSRLGEMTPSVLREIHLSRNELKKVHFSGNHELGSWITYALLQIENEEKDKVYGTLWKEKISQSSSLSKVMCIVDAKEFHAYTIDDQSERHAFYESCAKEYQGLIESGVSEDVKAELLHHRAKSLRRCGQALEALNCFRELLQLRPDWHATYGQIAHLGSQYGVAQEIKEEGEKAISYLIENMIADSSKVPLRVSLAALARLRSYSSVSNELEKDSNTVLKLANIVALSALEGLDQFYEAFVSFTSVFGYHYSLVCVELAESVSDMLFLSPELVENRQWVSACESLANVAVAAGRADKKDLSERLIKASLQFAERLNRNTTLKSFPARAIAKAYIIGKEPEKALDAISKVQDQETDHWILYRKSEALIEVKDAELALAHAKKAYELAKNDSRAEKRISIYHELLSKCYKLIGEDESAIEEANLAIACCEDEQYKLALVEHFNSLR</sequence>
<comment type="caution">
    <text evidence="1">The sequence shown here is derived from an EMBL/GenBank/DDBJ whole genome shotgun (WGS) entry which is preliminary data.</text>
</comment>
<gene>
    <name evidence="1" type="ORF">G3T61_13735</name>
</gene>
<accession>A0A6A9X0G3</accession>
<dbReference type="SUPFAM" id="SSF48452">
    <property type="entry name" value="TPR-like"/>
    <property type="match status" value="2"/>
</dbReference>
<dbReference type="EMBL" id="JAAGVX010000011">
    <property type="protein sequence ID" value="NEM95261.1"/>
    <property type="molecule type" value="Genomic_DNA"/>
</dbReference>
<dbReference type="RefSeq" id="WP_000575684.1">
    <property type="nucleotide sequence ID" value="NZ_JAAGVX010000011.1"/>
</dbReference>
<protein>
    <submittedName>
        <fullName evidence="1">Tetratricopeptide repeat protein</fullName>
    </submittedName>
</protein>
<dbReference type="Gene3D" id="1.25.40.10">
    <property type="entry name" value="Tetratricopeptide repeat domain"/>
    <property type="match status" value="1"/>
</dbReference>
<dbReference type="InterPro" id="IPR011990">
    <property type="entry name" value="TPR-like_helical_dom_sf"/>
</dbReference>
<proteinExistence type="predicted"/>
<name>A0A6A9X0G3_VIBCL</name>
<organism evidence="1">
    <name type="scientific">Vibrio cholerae</name>
    <dbReference type="NCBI Taxonomy" id="666"/>
    <lineage>
        <taxon>Bacteria</taxon>
        <taxon>Pseudomonadati</taxon>
        <taxon>Pseudomonadota</taxon>
        <taxon>Gammaproteobacteria</taxon>
        <taxon>Vibrionales</taxon>
        <taxon>Vibrionaceae</taxon>
        <taxon>Vibrio</taxon>
    </lineage>
</organism>